<dbReference type="EMBL" id="JAHIBW010000017">
    <property type="protein sequence ID" value="KAG7303012.1"/>
    <property type="molecule type" value="Genomic_DNA"/>
</dbReference>
<evidence type="ECO:0000313" key="3">
    <source>
        <dbReference type="EMBL" id="KAG7303014.1"/>
    </source>
</evidence>
<dbReference type="InterPro" id="IPR039720">
    <property type="entry name" value="TMEM94"/>
</dbReference>
<sequence>MILDSCVDYWDGRDLTPLSAADRKKIIDFYQRNSLTAYCTAFAYKLVSFYEHKYVILAVPASFASP</sequence>
<evidence type="ECO:0000313" key="2">
    <source>
        <dbReference type="EMBL" id="KAG7303013.1"/>
    </source>
</evidence>
<protein>
    <submittedName>
        <fullName evidence="2">Uncharacterized protein</fullName>
    </submittedName>
</protein>
<dbReference type="EMBL" id="JAHIBW010000017">
    <property type="protein sequence ID" value="KAG7303014.1"/>
    <property type="molecule type" value="Genomic_DNA"/>
</dbReference>
<dbReference type="EMBL" id="JAHIBW010000017">
    <property type="protein sequence ID" value="KAG7303013.1"/>
    <property type="molecule type" value="Genomic_DNA"/>
</dbReference>
<keyword evidence="4" id="KW-1185">Reference proteome</keyword>
<organism evidence="2 4">
    <name type="scientific">Plutella xylostella</name>
    <name type="common">Diamondback moth</name>
    <name type="synonym">Plutella maculipennis</name>
    <dbReference type="NCBI Taxonomy" id="51655"/>
    <lineage>
        <taxon>Eukaryota</taxon>
        <taxon>Metazoa</taxon>
        <taxon>Ecdysozoa</taxon>
        <taxon>Arthropoda</taxon>
        <taxon>Hexapoda</taxon>
        <taxon>Insecta</taxon>
        <taxon>Pterygota</taxon>
        <taxon>Neoptera</taxon>
        <taxon>Endopterygota</taxon>
        <taxon>Lepidoptera</taxon>
        <taxon>Glossata</taxon>
        <taxon>Ditrysia</taxon>
        <taxon>Yponomeutoidea</taxon>
        <taxon>Plutellidae</taxon>
        <taxon>Plutella</taxon>
    </lineage>
</organism>
<evidence type="ECO:0000313" key="4">
    <source>
        <dbReference type="Proteomes" id="UP000823941"/>
    </source>
</evidence>
<name>A0ABQ7QCR2_PLUXY</name>
<evidence type="ECO:0000313" key="1">
    <source>
        <dbReference type="EMBL" id="KAG7303012.1"/>
    </source>
</evidence>
<gene>
    <name evidence="1" type="ORF">JYU34_013020</name>
    <name evidence="2" type="ORF">JYU34_013021</name>
    <name evidence="3" type="ORF">JYU34_013022</name>
</gene>
<dbReference type="PANTHER" id="PTHR13219:SF6">
    <property type="entry name" value="TRANSMEMBRANE PROTEIN 94"/>
    <property type="match status" value="1"/>
</dbReference>
<dbReference type="PANTHER" id="PTHR13219">
    <property type="entry name" value="TRANSMEMBRANE PROTEIN 94"/>
    <property type="match status" value="1"/>
</dbReference>
<comment type="caution">
    <text evidence="2">The sequence shown here is derived from an EMBL/GenBank/DDBJ whole genome shotgun (WGS) entry which is preliminary data.</text>
</comment>
<accession>A0ABQ7QCR2</accession>
<dbReference type="Proteomes" id="UP000823941">
    <property type="component" value="Chromosome 17"/>
</dbReference>
<reference evidence="2 4" key="1">
    <citation type="submission" date="2021-06" db="EMBL/GenBank/DDBJ databases">
        <title>A haploid diamondback moth (Plutella xylostella L.) genome assembly resolves 31 chromosomes and identifies a diamide resistance mutation.</title>
        <authorList>
            <person name="Ward C.M."/>
            <person name="Perry K.D."/>
            <person name="Baker G."/>
            <person name="Powis K."/>
            <person name="Heckel D.G."/>
            <person name="Baxter S.W."/>
        </authorList>
    </citation>
    <scope>NUCLEOTIDE SEQUENCE [LARGE SCALE GENOMIC DNA]</scope>
    <source>
        <strain evidence="2 4">LV</strain>
        <tissue evidence="2">Single pupa</tissue>
    </source>
</reference>
<proteinExistence type="predicted"/>